<evidence type="ECO:0000313" key="3">
    <source>
        <dbReference type="Proteomes" id="UP001221898"/>
    </source>
</evidence>
<keyword evidence="3" id="KW-1185">Reference proteome</keyword>
<sequence length="167" mass="18272">MVSGRTGKVLGQRSRCFDGKPEPDKVGVAEKRDKPAGEVILAKRKPFPGRVGFRARKGPHCVTRRKGVATIPCPYPLGGTRQKCSTAGKGIERFPEHCSFLSLASPSPQRDLRTHSPLCAFLRPDVYQSETPRKNRDSGALTLHPSRGLTTCNTRFDSGPHLARALI</sequence>
<name>A0AAD7RRQ9_9TELE</name>
<protein>
    <submittedName>
        <fullName evidence="2">Uncharacterized protein</fullName>
    </submittedName>
</protein>
<feature type="compositionally biased region" description="Basic and acidic residues" evidence="1">
    <location>
        <begin position="15"/>
        <end position="28"/>
    </location>
</feature>
<gene>
    <name evidence="2" type="ORF">AAFF_G00122180</name>
</gene>
<accession>A0AAD7RRQ9</accession>
<proteinExistence type="predicted"/>
<feature type="region of interest" description="Disordered" evidence="1">
    <location>
        <begin position="1"/>
        <end position="28"/>
    </location>
</feature>
<dbReference type="EMBL" id="JAINUG010000185">
    <property type="protein sequence ID" value="KAJ8389198.1"/>
    <property type="molecule type" value="Genomic_DNA"/>
</dbReference>
<evidence type="ECO:0000313" key="2">
    <source>
        <dbReference type="EMBL" id="KAJ8389198.1"/>
    </source>
</evidence>
<organism evidence="2 3">
    <name type="scientific">Aldrovandia affinis</name>
    <dbReference type="NCBI Taxonomy" id="143900"/>
    <lineage>
        <taxon>Eukaryota</taxon>
        <taxon>Metazoa</taxon>
        <taxon>Chordata</taxon>
        <taxon>Craniata</taxon>
        <taxon>Vertebrata</taxon>
        <taxon>Euteleostomi</taxon>
        <taxon>Actinopterygii</taxon>
        <taxon>Neopterygii</taxon>
        <taxon>Teleostei</taxon>
        <taxon>Notacanthiformes</taxon>
        <taxon>Halosauridae</taxon>
        <taxon>Aldrovandia</taxon>
    </lineage>
</organism>
<dbReference type="AlphaFoldDB" id="A0AAD7RRQ9"/>
<comment type="caution">
    <text evidence="2">The sequence shown here is derived from an EMBL/GenBank/DDBJ whole genome shotgun (WGS) entry which is preliminary data.</text>
</comment>
<reference evidence="2" key="1">
    <citation type="journal article" date="2023" name="Science">
        <title>Genome structures resolve the early diversification of teleost fishes.</title>
        <authorList>
            <person name="Parey E."/>
            <person name="Louis A."/>
            <person name="Montfort J."/>
            <person name="Bouchez O."/>
            <person name="Roques C."/>
            <person name="Iampietro C."/>
            <person name="Lluch J."/>
            <person name="Castinel A."/>
            <person name="Donnadieu C."/>
            <person name="Desvignes T."/>
            <person name="Floi Bucao C."/>
            <person name="Jouanno E."/>
            <person name="Wen M."/>
            <person name="Mejri S."/>
            <person name="Dirks R."/>
            <person name="Jansen H."/>
            <person name="Henkel C."/>
            <person name="Chen W.J."/>
            <person name="Zahm M."/>
            <person name="Cabau C."/>
            <person name="Klopp C."/>
            <person name="Thompson A.W."/>
            <person name="Robinson-Rechavi M."/>
            <person name="Braasch I."/>
            <person name="Lecointre G."/>
            <person name="Bobe J."/>
            <person name="Postlethwait J.H."/>
            <person name="Berthelot C."/>
            <person name="Roest Crollius H."/>
            <person name="Guiguen Y."/>
        </authorList>
    </citation>
    <scope>NUCLEOTIDE SEQUENCE</scope>
    <source>
        <strain evidence="2">NC1722</strain>
    </source>
</reference>
<dbReference type="Proteomes" id="UP001221898">
    <property type="component" value="Unassembled WGS sequence"/>
</dbReference>
<evidence type="ECO:0000256" key="1">
    <source>
        <dbReference type="SAM" id="MobiDB-lite"/>
    </source>
</evidence>